<dbReference type="OrthoDB" id="4764489at2"/>
<dbReference type="RefSeq" id="WP_073855064.1">
    <property type="nucleotide sequence ID" value="NZ_BAAATC010000019.1"/>
</dbReference>
<gene>
    <name evidence="1" type="ORF">BV510_05730</name>
    <name evidence="2" type="ORF">CRI78_13675</name>
</gene>
<accession>A0A1Q4HJP9</accession>
<dbReference type="EMBL" id="PDCR01000016">
    <property type="protein sequence ID" value="PEG53882.1"/>
    <property type="molecule type" value="Genomic_DNA"/>
</dbReference>
<organism evidence="2 4">
    <name type="scientific">Mycolicibacterium diernhoferi</name>
    <dbReference type="NCBI Taxonomy" id="1801"/>
    <lineage>
        <taxon>Bacteria</taxon>
        <taxon>Bacillati</taxon>
        <taxon>Actinomycetota</taxon>
        <taxon>Actinomycetes</taxon>
        <taxon>Mycobacteriales</taxon>
        <taxon>Mycobacteriaceae</taxon>
        <taxon>Mycolicibacterium</taxon>
    </lineage>
</organism>
<dbReference type="EMBL" id="MIJD01000037">
    <property type="protein sequence ID" value="OPE55299.1"/>
    <property type="molecule type" value="Genomic_DNA"/>
</dbReference>
<dbReference type="AlphaFoldDB" id="A0A1Q4HJP9"/>
<reference evidence="2 4" key="2">
    <citation type="submission" date="2017-10" db="EMBL/GenBank/DDBJ databases">
        <title>The new phylogeny of genus Mycobacterium.</title>
        <authorList>
            <person name="Tortoli E."/>
            <person name="Trovato A."/>
            <person name="Cirillo D.M."/>
        </authorList>
    </citation>
    <scope>NUCLEOTIDE SEQUENCE [LARGE SCALE GENOMIC DNA]</scope>
    <source>
        <strain evidence="2 4">IP141170001</strain>
    </source>
</reference>
<evidence type="ECO:0000313" key="3">
    <source>
        <dbReference type="Proteomes" id="UP000191039"/>
    </source>
</evidence>
<sequence length="63" mass="7379">MSDLTPHLVHRPHLPHPDLHRIADVVHHAGEKAHAMFEHEEKHACQRYPFIEDALMSREMGRL</sequence>
<evidence type="ECO:0000313" key="1">
    <source>
        <dbReference type="EMBL" id="OPE55299.1"/>
    </source>
</evidence>
<evidence type="ECO:0000313" key="2">
    <source>
        <dbReference type="EMBL" id="PEG53882.1"/>
    </source>
</evidence>
<keyword evidence="4" id="KW-1185">Reference proteome</keyword>
<evidence type="ECO:0000313" key="4">
    <source>
        <dbReference type="Proteomes" id="UP000220340"/>
    </source>
</evidence>
<name>A0A1Q4HJP9_9MYCO</name>
<dbReference type="STRING" id="1801.BRW64_05465"/>
<proteinExistence type="predicted"/>
<dbReference type="Proteomes" id="UP000220340">
    <property type="component" value="Unassembled WGS sequence"/>
</dbReference>
<protein>
    <submittedName>
        <fullName evidence="2">Uncharacterized protein</fullName>
    </submittedName>
</protein>
<reference evidence="1 3" key="1">
    <citation type="submission" date="2016-09" db="EMBL/GenBank/DDBJ databases">
        <title>genome sequences of unsequenced Mycobacteria.</title>
        <authorList>
            <person name="Greninger A.L."/>
            <person name="Jerome K.R."/>
            <person name="Mcnair B."/>
            <person name="Wallis C."/>
            <person name="Fang F."/>
        </authorList>
    </citation>
    <scope>NUCLEOTIDE SEQUENCE [LARGE SCALE GENOMIC DNA]</scope>
    <source>
        <strain evidence="1 3">BM1</strain>
    </source>
</reference>
<comment type="caution">
    <text evidence="2">The sequence shown here is derived from an EMBL/GenBank/DDBJ whole genome shotgun (WGS) entry which is preliminary data.</text>
</comment>
<dbReference type="Proteomes" id="UP000191039">
    <property type="component" value="Unassembled WGS sequence"/>
</dbReference>